<dbReference type="KEGG" id="sbae:DSM104329_00627"/>
<keyword evidence="2" id="KW-1185">Reference proteome</keyword>
<name>A0A9E6XUZ0_9ACTN</name>
<proteinExistence type="predicted"/>
<dbReference type="EMBL" id="CP087164">
    <property type="protein sequence ID" value="UGS34251.1"/>
    <property type="molecule type" value="Genomic_DNA"/>
</dbReference>
<protein>
    <submittedName>
        <fullName evidence="1">Uncharacterized protein</fullName>
    </submittedName>
</protein>
<dbReference type="AlphaFoldDB" id="A0A9E6XUZ0"/>
<evidence type="ECO:0000313" key="2">
    <source>
        <dbReference type="Proteomes" id="UP001162834"/>
    </source>
</evidence>
<sequence length="64" mass="7110">MKNEKQQEPTKCVSAWLPVAEAEAFHALAAAHDRSISREACRAFRFYLHAHDASGDEPRLATTA</sequence>
<reference evidence="1" key="1">
    <citation type="journal article" date="2022" name="Int. J. Syst. Evol. Microbiol.">
        <title>Pseudomonas aegrilactucae sp. nov. and Pseudomonas morbosilactucae sp. nov., pathogens causing bacterial rot of lettuce in Japan.</title>
        <authorList>
            <person name="Sawada H."/>
            <person name="Fujikawa T."/>
            <person name="Satou M."/>
        </authorList>
    </citation>
    <scope>NUCLEOTIDE SEQUENCE</scope>
    <source>
        <strain evidence="1">0166_1</strain>
    </source>
</reference>
<dbReference type="RefSeq" id="WP_259313937.1">
    <property type="nucleotide sequence ID" value="NZ_CP087164.1"/>
</dbReference>
<dbReference type="Proteomes" id="UP001162834">
    <property type="component" value="Chromosome"/>
</dbReference>
<accession>A0A9E6XUZ0</accession>
<organism evidence="1 2">
    <name type="scientific">Capillimicrobium parvum</name>
    <dbReference type="NCBI Taxonomy" id="2884022"/>
    <lineage>
        <taxon>Bacteria</taxon>
        <taxon>Bacillati</taxon>
        <taxon>Actinomycetota</taxon>
        <taxon>Thermoleophilia</taxon>
        <taxon>Solirubrobacterales</taxon>
        <taxon>Capillimicrobiaceae</taxon>
        <taxon>Capillimicrobium</taxon>
    </lineage>
</organism>
<gene>
    <name evidence="1" type="ORF">DSM104329_00627</name>
</gene>
<evidence type="ECO:0000313" key="1">
    <source>
        <dbReference type="EMBL" id="UGS34251.1"/>
    </source>
</evidence>